<sequence>MSNPTAAAITHVVNNKLEFPFCNGVEDLLVLSLGNGGMAFRAPNGAGTPLFSSIAEDGAADMVDQAVAMAFGQSRGHSYVRIQANEVMTPGWKKTRGSKSSRMGGQLEAAEEKLGQKYVESVLFRGKKVGDGTNLERLETLGGEIVKEGERRKTGTFPPVVLKQMTTLPAMPRTSSSTSLTSTSSSM</sequence>
<proteinExistence type="predicted"/>
<evidence type="ECO:0000313" key="2">
    <source>
        <dbReference type="Proteomes" id="UP001057402"/>
    </source>
</evidence>
<comment type="caution">
    <text evidence="1">The sequence shown here is derived from an EMBL/GenBank/DDBJ whole genome shotgun (WGS) entry which is preliminary data.</text>
</comment>
<accession>A0ACB9P3F2</accession>
<dbReference type="Proteomes" id="UP001057402">
    <property type="component" value="Chromosome 7"/>
</dbReference>
<reference evidence="2" key="1">
    <citation type="journal article" date="2023" name="Front. Plant Sci.">
        <title>Chromosomal-level genome assembly of Melastoma candidum provides insights into trichome evolution.</title>
        <authorList>
            <person name="Zhong Y."/>
            <person name="Wu W."/>
            <person name="Sun C."/>
            <person name="Zou P."/>
            <person name="Liu Y."/>
            <person name="Dai S."/>
            <person name="Zhou R."/>
        </authorList>
    </citation>
    <scope>NUCLEOTIDE SEQUENCE [LARGE SCALE GENOMIC DNA]</scope>
</reference>
<dbReference type="EMBL" id="CM042886">
    <property type="protein sequence ID" value="KAI4343125.1"/>
    <property type="molecule type" value="Genomic_DNA"/>
</dbReference>
<organism evidence="1 2">
    <name type="scientific">Melastoma candidum</name>
    <dbReference type="NCBI Taxonomy" id="119954"/>
    <lineage>
        <taxon>Eukaryota</taxon>
        <taxon>Viridiplantae</taxon>
        <taxon>Streptophyta</taxon>
        <taxon>Embryophyta</taxon>
        <taxon>Tracheophyta</taxon>
        <taxon>Spermatophyta</taxon>
        <taxon>Magnoliopsida</taxon>
        <taxon>eudicotyledons</taxon>
        <taxon>Gunneridae</taxon>
        <taxon>Pentapetalae</taxon>
        <taxon>rosids</taxon>
        <taxon>malvids</taxon>
        <taxon>Myrtales</taxon>
        <taxon>Melastomataceae</taxon>
        <taxon>Melastomatoideae</taxon>
        <taxon>Melastomateae</taxon>
        <taxon>Melastoma</taxon>
    </lineage>
</organism>
<name>A0ACB9P3F2_9MYRT</name>
<gene>
    <name evidence="1" type="ORF">MLD38_027663</name>
</gene>
<evidence type="ECO:0000313" key="1">
    <source>
        <dbReference type="EMBL" id="KAI4343125.1"/>
    </source>
</evidence>
<protein>
    <submittedName>
        <fullName evidence="1">Uncharacterized protein</fullName>
    </submittedName>
</protein>
<keyword evidence="2" id="KW-1185">Reference proteome</keyword>